<dbReference type="FunFam" id="1.10.10.200:FF:000002">
    <property type="entry name" value="Probable transcriptional regulatory protein CLM62_37755"/>
    <property type="match status" value="1"/>
</dbReference>
<dbReference type="EMBL" id="MHIS01000007">
    <property type="protein sequence ID" value="OGY56789.1"/>
    <property type="molecule type" value="Genomic_DNA"/>
</dbReference>
<dbReference type="PANTHER" id="PTHR12532">
    <property type="entry name" value="TRANSLATIONAL ACTIVATOR OF CYTOCHROME C OXIDASE 1"/>
    <property type="match status" value="1"/>
</dbReference>
<dbReference type="InterPro" id="IPR002876">
    <property type="entry name" value="Transcrip_reg_TACO1-like"/>
</dbReference>
<evidence type="ECO:0000313" key="7">
    <source>
        <dbReference type="Proteomes" id="UP000178179"/>
    </source>
</evidence>
<accession>A0A1G1YX33</accession>
<dbReference type="InterPro" id="IPR029072">
    <property type="entry name" value="YebC-like"/>
</dbReference>
<evidence type="ECO:0000259" key="5">
    <source>
        <dbReference type="Pfam" id="PF20772"/>
    </source>
</evidence>
<proteinExistence type="inferred from homology"/>
<dbReference type="InterPro" id="IPR017856">
    <property type="entry name" value="Integrase-like_N"/>
</dbReference>
<keyword evidence="2" id="KW-0805">Transcription regulation</keyword>
<dbReference type="AlphaFoldDB" id="A0A1G1YX33"/>
<name>A0A1G1YX33_9BACT</name>
<feature type="domain" description="TACO1/YebC-like second and third" evidence="4">
    <location>
        <begin position="78"/>
        <end position="132"/>
    </location>
</feature>
<evidence type="ECO:0000256" key="2">
    <source>
        <dbReference type="ARBA" id="ARBA00023015"/>
    </source>
</evidence>
<evidence type="ECO:0008006" key="8">
    <source>
        <dbReference type="Google" id="ProtNLM"/>
    </source>
</evidence>
<keyword evidence="3" id="KW-0804">Transcription</keyword>
<sequence>MSGHNKWKQIKDKKAKTDQGRAQLFSKLANAIAIAARGNPDPKFNATLRSAVEQAHKHNLPQANIERAIHRAAEVGSLEELLIEAYGPEGIGIIIEAITDNRNRTMAEIRVILKSHEIKVAEPGALMWAFTKTDSGYAPKFSNPVSPNATETIRRVVESLENHPDAKAVYTSLGA</sequence>
<organism evidence="6 7">
    <name type="scientific">Candidatus Colwellbacteria bacterium GWA2_46_10</name>
    <dbReference type="NCBI Taxonomy" id="1797684"/>
    <lineage>
        <taxon>Bacteria</taxon>
        <taxon>Candidatus Colwelliibacteriota</taxon>
    </lineage>
</organism>
<dbReference type="Pfam" id="PF01709">
    <property type="entry name" value="Transcrip_reg"/>
    <property type="match status" value="1"/>
</dbReference>
<dbReference type="Gene3D" id="3.30.70.980">
    <property type="match status" value="1"/>
</dbReference>
<reference evidence="6 7" key="1">
    <citation type="journal article" date="2016" name="Nat. Commun.">
        <title>Thousands of microbial genomes shed light on interconnected biogeochemical processes in an aquifer system.</title>
        <authorList>
            <person name="Anantharaman K."/>
            <person name="Brown C.T."/>
            <person name="Hug L.A."/>
            <person name="Sharon I."/>
            <person name="Castelle C.J."/>
            <person name="Probst A.J."/>
            <person name="Thomas B.C."/>
            <person name="Singh A."/>
            <person name="Wilkins M.J."/>
            <person name="Karaoz U."/>
            <person name="Brodie E.L."/>
            <person name="Williams K.H."/>
            <person name="Hubbard S.S."/>
            <person name="Banfield J.F."/>
        </authorList>
    </citation>
    <scope>NUCLEOTIDE SEQUENCE [LARGE SCALE GENOMIC DNA]</scope>
</reference>
<dbReference type="InterPro" id="IPR026564">
    <property type="entry name" value="Transcrip_reg_TACO1-like_dom3"/>
</dbReference>
<protein>
    <recommendedName>
        <fullName evidence="8">Transcriptional regulator</fullName>
    </recommendedName>
</protein>
<comment type="similarity">
    <text evidence="1">Belongs to the TACO1 family.</text>
</comment>
<dbReference type="InterPro" id="IPR049083">
    <property type="entry name" value="TACO1_YebC_N"/>
</dbReference>
<feature type="domain" description="TACO1/YebC-like N-terminal" evidence="5">
    <location>
        <begin position="5"/>
        <end position="73"/>
    </location>
</feature>
<dbReference type="Pfam" id="PF20772">
    <property type="entry name" value="TACO1_YebC_N"/>
    <property type="match status" value="1"/>
</dbReference>
<comment type="caution">
    <text evidence="6">The sequence shown here is derived from an EMBL/GenBank/DDBJ whole genome shotgun (WGS) entry which is preliminary data.</text>
</comment>
<evidence type="ECO:0000256" key="3">
    <source>
        <dbReference type="ARBA" id="ARBA00023163"/>
    </source>
</evidence>
<dbReference type="InterPro" id="IPR048300">
    <property type="entry name" value="TACO1_YebC-like_2nd/3rd_dom"/>
</dbReference>
<dbReference type="SUPFAM" id="SSF75625">
    <property type="entry name" value="YebC-like"/>
    <property type="match status" value="1"/>
</dbReference>
<dbReference type="PANTHER" id="PTHR12532:SF0">
    <property type="entry name" value="TRANSLATIONAL ACTIVATOR OF CYTOCHROME C OXIDASE 1"/>
    <property type="match status" value="1"/>
</dbReference>
<dbReference type="GO" id="GO:0005737">
    <property type="term" value="C:cytoplasm"/>
    <property type="evidence" value="ECO:0007669"/>
    <property type="project" value="UniProtKB-ARBA"/>
</dbReference>
<evidence type="ECO:0000256" key="1">
    <source>
        <dbReference type="ARBA" id="ARBA00008724"/>
    </source>
</evidence>
<dbReference type="Proteomes" id="UP000178179">
    <property type="component" value="Unassembled WGS sequence"/>
</dbReference>
<gene>
    <name evidence="6" type="ORF">A2119_01915</name>
</gene>
<evidence type="ECO:0000259" key="4">
    <source>
        <dbReference type="Pfam" id="PF01709"/>
    </source>
</evidence>
<dbReference type="Gene3D" id="1.10.10.200">
    <property type="match status" value="1"/>
</dbReference>
<evidence type="ECO:0000313" key="6">
    <source>
        <dbReference type="EMBL" id="OGY56789.1"/>
    </source>
</evidence>